<accession>A0A2P6PQ42</accession>
<proteinExistence type="predicted"/>
<keyword evidence="2" id="KW-1185">Reference proteome</keyword>
<dbReference type="Proteomes" id="UP000238479">
    <property type="component" value="Chromosome 6"/>
</dbReference>
<evidence type="ECO:0000313" key="1">
    <source>
        <dbReference type="EMBL" id="PRQ24022.1"/>
    </source>
</evidence>
<protein>
    <submittedName>
        <fullName evidence="1">Uncharacterized protein</fullName>
    </submittedName>
</protein>
<reference evidence="1 2" key="1">
    <citation type="journal article" date="2018" name="Nat. Genet.">
        <title>The Rosa genome provides new insights in the design of modern roses.</title>
        <authorList>
            <person name="Bendahmane M."/>
        </authorList>
    </citation>
    <scope>NUCLEOTIDE SEQUENCE [LARGE SCALE GENOMIC DNA]</scope>
    <source>
        <strain evidence="2">cv. Old Blush</strain>
    </source>
</reference>
<sequence length="53" mass="6124">MKSWICIGFQAQASICVSKAMKWWEKTLKLNTVEIHSAKNSLILCIMLVIDWL</sequence>
<dbReference type="Gramene" id="PRQ24022">
    <property type="protein sequence ID" value="PRQ24022"/>
    <property type="gene ID" value="RchiOBHm_Chr6g0267821"/>
</dbReference>
<comment type="caution">
    <text evidence="1">The sequence shown here is derived from an EMBL/GenBank/DDBJ whole genome shotgun (WGS) entry which is preliminary data.</text>
</comment>
<dbReference type="AlphaFoldDB" id="A0A2P6PQ42"/>
<gene>
    <name evidence="1" type="ORF">RchiOBHm_Chr6g0267821</name>
</gene>
<name>A0A2P6PQ42_ROSCH</name>
<evidence type="ECO:0000313" key="2">
    <source>
        <dbReference type="Proteomes" id="UP000238479"/>
    </source>
</evidence>
<dbReference type="EMBL" id="PDCK01000044">
    <property type="protein sequence ID" value="PRQ24022.1"/>
    <property type="molecule type" value="Genomic_DNA"/>
</dbReference>
<organism evidence="1 2">
    <name type="scientific">Rosa chinensis</name>
    <name type="common">China rose</name>
    <dbReference type="NCBI Taxonomy" id="74649"/>
    <lineage>
        <taxon>Eukaryota</taxon>
        <taxon>Viridiplantae</taxon>
        <taxon>Streptophyta</taxon>
        <taxon>Embryophyta</taxon>
        <taxon>Tracheophyta</taxon>
        <taxon>Spermatophyta</taxon>
        <taxon>Magnoliopsida</taxon>
        <taxon>eudicotyledons</taxon>
        <taxon>Gunneridae</taxon>
        <taxon>Pentapetalae</taxon>
        <taxon>rosids</taxon>
        <taxon>fabids</taxon>
        <taxon>Rosales</taxon>
        <taxon>Rosaceae</taxon>
        <taxon>Rosoideae</taxon>
        <taxon>Rosoideae incertae sedis</taxon>
        <taxon>Rosa</taxon>
    </lineage>
</organism>